<feature type="domain" description="VTC" evidence="1">
    <location>
        <begin position="14"/>
        <end position="98"/>
    </location>
</feature>
<dbReference type="Pfam" id="PF09359">
    <property type="entry name" value="VTC"/>
    <property type="match status" value="1"/>
</dbReference>
<dbReference type="AlphaFoldDB" id="A0A382I8K2"/>
<dbReference type="EMBL" id="UINC01065409">
    <property type="protein sequence ID" value="SVB95041.1"/>
    <property type="molecule type" value="Genomic_DNA"/>
</dbReference>
<organism evidence="2">
    <name type="scientific">marine metagenome</name>
    <dbReference type="NCBI Taxonomy" id="408172"/>
    <lineage>
        <taxon>unclassified sequences</taxon>
        <taxon>metagenomes</taxon>
        <taxon>ecological metagenomes</taxon>
    </lineage>
</organism>
<dbReference type="InterPro" id="IPR018966">
    <property type="entry name" value="VTC_domain"/>
</dbReference>
<feature type="non-terminal residue" evidence="2">
    <location>
        <position position="1"/>
    </location>
</feature>
<protein>
    <recommendedName>
        <fullName evidence="1">VTC domain-containing protein</fullName>
    </recommendedName>
</protein>
<sequence>EKRLISETIGLSPQHLIPKLDIQFSRITLADNSFNERLTIDTNLSVKNGISSKIFDQLAVSEIKQKKYDPKSDFIQILRDLKIPEMRFSKYCMGMLHVYKKIKYNRFKPKLLRINKILTQG</sequence>
<gene>
    <name evidence="2" type="ORF">METZ01_LOCUS247895</name>
</gene>
<evidence type="ECO:0000259" key="1">
    <source>
        <dbReference type="Pfam" id="PF09359"/>
    </source>
</evidence>
<accession>A0A382I8K2</accession>
<evidence type="ECO:0000313" key="2">
    <source>
        <dbReference type="EMBL" id="SVB95041.1"/>
    </source>
</evidence>
<reference evidence="2" key="1">
    <citation type="submission" date="2018-05" db="EMBL/GenBank/DDBJ databases">
        <authorList>
            <person name="Lanie J.A."/>
            <person name="Ng W.-L."/>
            <person name="Kazmierczak K.M."/>
            <person name="Andrzejewski T.M."/>
            <person name="Davidsen T.M."/>
            <person name="Wayne K.J."/>
            <person name="Tettelin H."/>
            <person name="Glass J.I."/>
            <person name="Rusch D."/>
            <person name="Podicherti R."/>
            <person name="Tsui H.-C.T."/>
            <person name="Winkler M.E."/>
        </authorList>
    </citation>
    <scope>NUCLEOTIDE SEQUENCE</scope>
</reference>
<proteinExistence type="predicted"/>
<name>A0A382I8K2_9ZZZZ</name>